<keyword evidence="1" id="KW-0540">Nuclease</keyword>
<dbReference type="STRING" id="34061.B0189_02770"/>
<dbReference type="NCBIfam" id="TIGR02563">
    <property type="entry name" value="cas_Csy4"/>
    <property type="match status" value="1"/>
</dbReference>
<proteinExistence type="predicted"/>
<dbReference type="RefSeq" id="WP_076554720.1">
    <property type="nucleotide sequence ID" value="NZ_FTNU01000002.1"/>
</dbReference>
<dbReference type="InterPro" id="IPR013396">
    <property type="entry name" value="CRISPR-assoc_prot_Csy4"/>
</dbReference>
<dbReference type="Gene3D" id="3.30.70.2540">
    <property type="entry name" value="CRISPR-associated endoribonuclease Cas6/Csy4"/>
    <property type="match status" value="1"/>
</dbReference>
<dbReference type="AlphaFoldDB" id="A0A1N7DX46"/>
<dbReference type="GO" id="GO:0004519">
    <property type="term" value="F:endonuclease activity"/>
    <property type="evidence" value="ECO:0007669"/>
    <property type="project" value="UniProtKB-KW"/>
</dbReference>
<name>A0A1N7DX46_9GAMM</name>
<keyword evidence="2" id="KW-1185">Reference proteome</keyword>
<evidence type="ECO:0000313" key="2">
    <source>
        <dbReference type="Proteomes" id="UP000187495"/>
    </source>
</evidence>
<dbReference type="Pfam" id="PF09618">
    <property type="entry name" value="Cas_Csy4"/>
    <property type="match status" value="1"/>
</dbReference>
<organism evidence="1 2">
    <name type="scientific">Moraxella cuniculi DSM 21768</name>
    <dbReference type="NCBI Taxonomy" id="1122245"/>
    <lineage>
        <taxon>Bacteria</taxon>
        <taxon>Pseudomonadati</taxon>
        <taxon>Pseudomonadota</taxon>
        <taxon>Gammaproteobacteria</taxon>
        <taxon>Moraxellales</taxon>
        <taxon>Moraxellaceae</taxon>
        <taxon>Moraxella</taxon>
    </lineage>
</organism>
<dbReference type="EMBL" id="FTNU01000002">
    <property type="protein sequence ID" value="SIR80410.1"/>
    <property type="molecule type" value="Genomic_DNA"/>
</dbReference>
<dbReference type="GO" id="GO:0043571">
    <property type="term" value="P:maintenance of CRISPR repeat elements"/>
    <property type="evidence" value="ECO:0007669"/>
    <property type="project" value="InterPro"/>
</dbReference>
<accession>A0A1N7DX46</accession>
<protein>
    <submittedName>
        <fullName evidence="1">CRISPR-associated endonuclease Csy4</fullName>
    </submittedName>
</protein>
<dbReference type="InterPro" id="IPR042564">
    <property type="entry name" value="CRISPR-Cas6/Csy4_sf"/>
</dbReference>
<reference evidence="2" key="1">
    <citation type="submission" date="2017-01" db="EMBL/GenBank/DDBJ databases">
        <authorList>
            <person name="Varghese N."/>
            <person name="Submissions S."/>
        </authorList>
    </citation>
    <scope>NUCLEOTIDE SEQUENCE [LARGE SCALE GENOMIC DNA]</scope>
    <source>
        <strain evidence="2">DSM 21768</strain>
    </source>
</reference>
<keyword evidence="1" id="KW-0255">Endonuclease</keyword>
<sequence length="198" mass="22946">MNYYIELTVIDSPELTAYQIWSKLYTQLHLAFVEQQDDDGEISYGVGFPQYRINADKQIGFLGFRVRIFAPTEQALQDLNLAKWLERLTDYVHMTSIRPVPQDRVTGHACYYRTAPKIPLRHRILHQAKRRGISVDEARAYFQDYQETKTAEPFVQLNSLTNGHSFRLYIGKTVKMQPQSGSFSVYGLSRETTVPEFA</sequence>
<dbReference type="CDD" id="cd09739">
    <property type="entry name" value="Cas6_I-F"/>
    <property type="match status" value="1"/>
</dbReference>
<dbReference type="Proteomes" id="UP000187495">
    <property type="component" value="Unassembled WGS sequence"/>
</dbReference>
<gene>
    <name evidence="1" type="ORF">SAMN02745664_102197</name>
</gene>
<keyword evidence="1" id="KW-0378">Hydrolase</keyword>
<evidence type="ECO:0000313" key="1">
    <source>
        <dbReference type="EMBL" id="SIR80410.1"/>
    </source>
</evidence>